<dbReference type="InterPro" id="IPR022616">
    <property type="entry name" value="Glyco_hydro_4_C"/>
</dbReference>
<feature type="binding site" evidence="9">
    <location>
        <position position="163"/>
    </location>
    <ligand>
        <name>Mn(2+)</name>
        <dbReference type="ChEBI" id="CHEBI:29035"/>
    </ligand>
</feature>
<dbReference type="InterPro" id="IPR001088">
    <property type="entry name" value="Glyco_hydro_4"/>
</dbReference>
<dbReference type="SUPFAM" id="SSF56327">
    <property type="entry name" value="LDH C-terminal domain-like"/>
    <property type="match status" value="1"/>
</dbReference>
<dbReference type="RefSeq" id="WP_179750628.1">
    <property type="nucleotide sequence ID" value="NZ_JACCBU010000001.1"/>
</dbReference>
<keyword evidence="9" id="KW-0170">Cobalt</keyword>
<proteinExistence type="inferred from homology"/>
<comment type="similarity">
    <text evidence="1 11">Belongs to the glycosyl hydrolase 4 family.</text>
</comment>
<dbReference type="AlphaFoldDB" id="A0A7Y9LBP3"/>
<evidence type="ECO:0000259" key="13">
    <source>
        <dbReference type="Pfam" id="PF11975"/>
    </source>
</evidence>
<evidence type="ECO:0000256" key="2">
    <source>
        <dbReference type="ARBA" id="ARBA00022723"/>
    </source>
</evidence>
<evidence type="ECO:0000313" key="15">
    <source>
        <dbReference type="Proteomes" id="UP000569914"/>
    </source>
</evidence>
<feature type="compositionally biased region" description="Basic and acidic residues" evidence="12">
    <location>
        <begin position="294"/>
        <end position="303"/>
    </location>
</feature>
<evidence type="ECO:0000313" key="14">
    <source>
        <dbReference type="EMBL" id="NYE70860.1"/>
    </source>
</evidence>
<evidence type="ECO:0000256" key="1">
    <source>
        <dbReference type="ARBA" id="ARBA00010141"/>
    </source>
</evidence>
<sequence length="443" mass="48057">MRLTIIGGGGFRVPLIFRALADDPEPVIDELVLYDTDPARLRRIGAVIEAMTADRIGPSVRLETDLATAVTGTDFVFQAIRVGGVAGRVCDERAALDVGLLGQETTGAGGVCYGLRTVPVVLRIADTIRRVAPDAWVINFTNPAGLVTEAARSVLGMRVIGICDSPVGLFRRAARALGVRPEDAEFSYAGLNHLGWLRRLTVDGVDRLPELLAADPLLDRVEEGRLFGGDWLRTLGAIPNEYLWYWYSTADAIAAINGATETRGEYLARQQDHYFTGDDHDPLGRWEETRRAREETYLAEERSATGAGDRDDDDLAGGGYEGVALDLIRAIARDRSARLVLNVRNGGTLAGLDDDAVVEVPCEVGAAGPRPLPAEPLEPYQQGVVITMKDVERTVIEAARTGSRSLAVRALALHPLVASVRQARLIIDRQLAELPELRQVLIN</sequence>
<dbReference type="EC" id="3.2.1.86" evidence="14"/>
<dbReference type="Pfam" id="PF11975">
    <property type="entry name" value="Glyco_hydro_4C"/>
    <property type="match status" value="1"/>
</dbReference>
<dbReference type="Gene3D" id="3.40.50.720">
    <property type="entry name" value="NAD(P)-binding Rossmann-like Domain"/>
    <property type="match status" value="1"/>
</dbReference>
<keyword evidence="4 11" id="KW-0520">NAD</keyword>
<evidence type="ECO:0000256" key="5">
    <source>
        <dbReference type="ARBA" id="ARBA00023211"/>
    </source>
</evidence>
<dbReference type="PANTHER" id="PTHR32092:SF5">
    <property type="entry name" value="6-PHOSPHO-BETA-GLUCOSIDASE"/>
    <property type="match status" value="1"/>
</dbReference>
<reference evidence="14 15" key="1">
    <citation type="submission" date="2020-07" db="EMBL/GenBank/DDBJ databases">
        <title>Sequencing the genomes of 1000 actinobacteria strains.</title>
        <authorList>
            <person name="Klenk H.-P."/>
        </authorList>
    </citation>
    <scope>NUCLEOTIDE SEQUENCE [LARGE SCALE GENOMIC DNA]</scope>
    <source>
        <strain evidence="14 15">DSM 22083</strain>
    </source>
</reference>
<dbReference type="Pfam" id="PF02056">
    <property type="entry name" value="Glyco_hydro_4"/>
    <property type="match status" value="1"/>
</dbReference>
<feature type="active site" description="Proton donor" evidence="7">
    <location>
        <position position="164"/>
    </location>
</feature>
<feature type="binding site" evidence="8">
    <location>
        <position position="88"/>
    </location>
    <ligand>
        <name>substrate</name>
    </ligand>
</feature>
<dbReference type="GO" id="GO:0008706">
    <property type="term" value="F:6-phospho-beta-glucosidase activity"/>
    <property type="evidence" value="ECO:0007669"/>
    <property type="project" value="UniProtKB-EC"/>
</dbReference>
<feature type="region of interest" description="Disordered" evidence="12">
    <location>
        <begin position="294"/>
        <end position="315"/>
    </location>
</feature>
<dbReference type="GO" id="GO:0016616">
    <property type="term" value="F:oxidoreductase activity, acting on the CH-OH group of donors, NAD or NADP as acceptor"/>
    <property type="evidence" value="ECO:0007669"/>
    <property type="project" value="InterPro"/>
</dbReference>
<keyword evidence="9" id="KW-0533">Nickel</keyword>
<dbReference type="PANTHER" id="PTHR32092">
    <property type="entry name" value="6-PHOSPHO-BETA-GLUCOSIDASE-RELATED"/>
    <property type="match status" value="1"/>
</dbReference>
<dbReference type="GO" id="GO:0046872">
    <property type="term" value="F:metal ion binding"/>
    <property type="evidence" value="ECO:0007669"/>
    <property type="project" value="UniProtKB-KW"/>
</dbReference>
<feature type="domain" description="Glycosyl hydrolase family 4 C-terminal" evidence="13">
    <location>
        <begin position="188"/>
        <end position="417"/>
    </location>
</feature>
<dbReference type="EMBL" id="JACCBU010000001">
    <property type="protein sequence ID" value="NYE70860.1"/>
    <property type="molecule type" value="Genomic_DNA"/>
</dbReference>
<accession>A0A7Y9LBP3</accession>
<dbReference type="Gene3D" id="3.90.110.10">
    <property type="entry name" value="Lactate dehydrogenase/glycoside hydrolase, family 4, C-terminal"/>
    <property type="match status" value="1"/>
</dbReference>
<comment type="cofactor">
    <cofactor evidence="11">
        <name>NAD(+)</name>
        <dbReference type="ChEBI" id="CHEBI:57540"/>
    </cofactor>
    <text evidence="11">Binds 1 NAD(+) per subunit.</text>
</comment>
<feature type="binding site" evidence="8">
    <location>
        <position position="142"/>
    </location>
    <ligand>
        <name>substrate</name>
    </ligand>
</feature>
<keyword evidence="15" id="KW-1185">Reference proteome</keyword>
<evidence type="ECO:0000256" key="4">
    <source>
        <dbReference type="ARBA" id="ARBA00023027"/>
    </source>
</evidence>
<dbReference type="Proteomes" id="UP000569914">
    <property type="component" value="Unassembled WGS sequence"/>
</dbReference>
<feature type="site" description="Increases basicity of active site Tyr" evidence="10">
    <location>
        <position position="104"/>
    </location>
</feature>
<keyword evidence="3 11" id="KW-0378">Hydrolase</keyword>
<evidence type="ECO:0000256" key="6">
    <source>
        <dbReference type="ARBA" id="ARBA00023295"/>
    </source>
</evidence>
<evidence type="ECO:0000256" key="8">
    <source>
        <dbReference type="PIRSR" id="PIRSR601088-2"/>
    </source>
</evidence>
<dbReference type="PRINTS" id="PR00732">
    <property type="entry name" value="GLHYDRLASE4"/>
</dbReference>
<dbReference type="InterPro" id="IPR019802">
    <property type="entry name" value="GlycHydrolase_4_CS"/>
</dbReference>
<feature type="binding site" evidence="9">
    <location>
        <position position="193"/>
    </location>
    <ligand>
        <name>Mn(2+)</name>
        <dbReference type="ChEBI" id="CHEBI:29035"/>
    </ligand>
</feature>
<dbReference type="PROSITE" id="PS01324">
    <property type="entry name" value="GLYCOSYL_HYDROL_F4"/>
    <property type="match status" value="1"/>
</dbReference>
<protein>
    <submittedName>
        <fullName evidence="14">6-phospho-beta-glucosidase</fullName>
        <ecNumber evidence="14">3.2.1.86</ecNumber>
    </submittedName>
</protein>
<organism evidence="14 15">
    <name type="scientific">Microlunatus parietis</name>
    <dbReference type="NCBI Taxonomy" id="682979"/>
    <lineage>
        <taxon>Bacteria</taxon>
        <taxon>Bacillati</taxon>
        <taxon>Actinomycetota</taxon>
        <taxon>Actinomycetes</taxon>
        <taxon>Propionibacteriales</taxon>
        <taxon>Propionibacteriaceae</taxon>
        <taxon>Microlunatus</taxon>
    </lineage>
</organism>
<evidence type="ECO:0000256" key="11">
    <source>
        <dbReference type="RuleBase" id="RU361152"/>
    </source>
</evidence>
<evidence type="ECO:0000256" key="3">
    <source>
        <dbReference type="ARBA" id="ARBA00022801"/>
    </source>
</evidence>
<dbReference type="InterPro" id="IPR015955">
    <property type="entry name" value="Lactate_DH/Glyco_Ohase_4_C"/>
</dbReference>
<dbReference type="SUPFAM" id="SSF51735">
    <property type="entry name" value="NAD(P)-binding Rossmann-fold domains"/>
    <property type="match status" value="1"/>
</dbReference>
<evidence type="ECO:0000256" key="12">
    <source>
        <dbReference type="SAM" id="MobiDB-lite"/>
    </source>
</evidence>
<evidence type="ECO:0000256" key="9">
    <source>
        <dbReference type="PIRSR" id="PIRSR601088-3"/>
    </source>
</evidence>
<dbReference type="CDD" id="cd05296">
    <property type="entry name" value="GH4_P_beta_glucosidase"/>
    <property type="match status" value="1"/>
</dbReference>
<keyword evidence="2 9" id="KW-0479">Metal-binding</keyword>
<name>A0A7Y9LBP3_9ACTN</name>
<evidence type="ECO:0000256" key="7">
    <source>
        <dbReference type="PIRSR" id="PIRSR601088-1"/>
    </source>
</evidence>
<evidence type="ECO:0000256" key="10">
    <source>
        <dbReference type="PIRSR" id="PIRSR601088-4"/>
    </source>
</evidence>
<keyword evidence="5 9" id="KW-0464">Manganese</keyword>
<feature type="active site" description="Proton acceptor" evidence="7">
    <location>
        <position position="242"/>
    </location>
</feature>
<dbReference type="InterPro" id="IPR036291">
    <property type="entry name" value="NAD(P)-bd_dom_sf"/>
</dbReference>
<keyword evidence="6 11" id="KW-0326">Glycosidase</keyword>
<gene>
    <name evidence="14" type="ORF">BKA15_002189</name>
</gene>
<dbReference type="GO" id="GO:0005975">
    <property type="term" value="P:carbohydrate metabolic process"/>
    <property type="evidence" value="ECO:0007669"/>
    <property type="project" value="InterPro"/>
</dbReference>
<keyword evidence="9" id="KW-0408">Iron</keyword>
<comment type="caution">
    <text evidence="14">The sequence shown here is derived from an EMBL/GenBank/DDBJ whole genome shotgun (WGS) entry which is preliminary data.</text>
</comment>